<reference evidence="2 3" key="1">
    <citation type="submission" date="2019-12" db="EMBL/GenBank/DDBJ databases">
        <title>Novel species isolated from a subtropical stream in China.</title>
        <authorList>
            <person name="Lu H."/>
        </authorList>
    </citation>
    <scope>NUCLEOTIDE SEQUENCE [LARGE SCALE GENOMIC DNA]</scope>
    <source>
        <strain evidence="2 3">FT107W</strain>
    </source>
</reference>
<evidence type="ECO:0000313" key="3">
    <source>
        <dbReference type="Proteomes" id="UP000484875"/>
    </source>
</evidence>
<dbReference type="PANTHER" id="PTHR36924">
    <property type="entry name" value="ANTITOXIN HIGA-1"/>
    <property type="match status" value="1"/>
</dbReference>
<dbReference type="NCBIfam" id="TIGR02607">
    <property type="entry name" value="antidote_HigA"/>
    <property type="match status" value="1"/>
</dbReference>
<dbReference type="InterPro" id="IPR013430">
    <property type="entry name" value="Toxin_antidote_HigA"/>
</dbReference>
<dbReference type="RefSeq" id="WP_161088347.1">
    <property type="nucleotide sequence ID" value="NZ_WWCV01000002.1"/>
</dbReference>
<dbReference type="Proteomes" id="UP000484875">
    <property type="component" value="Unassembled WGS sequence"/>
</dbReference>
<protein>
    <submittedName>
        <fullName evidence="2">HigA family addiction module antidote protein</fullName>
    </submittedName>
</protein>
<proteinExistence type="predicted"/>
<dbReference type="PANTHER" id="PTHR36924:SF1">
    <property type="entry name" value="ANTITOXIN HIGA-1"/>
    <property type="match status" value="1"/>
</dbReference>
<organism evidence="2 3">
    <name type="scientific">Duganella vulcania</name>
    <dbReference type="NCBI Taxonomy" id="2692166"/>
    <lineage>
        <taxon>Bacteria</taxon>
        <taxon>Pseudomonadati</taxon>
        <taxon>Pseudomonadota</taxon>
        <taxon>Betaproteobacteria</taxon>
        <taxon>Burkholderiales</taxon>
        <taxon>Oxalobacteraceae</taxon>
        <taxon>Telluria group</taxon>
        <taxon>Duganella</taxon>
    </lineage>
</organism>
<evidence type="ECO:0000256" key="1">
    <source>
        <dbReference type="ARBA" id="ARBA00023125"/>
    </source>
</evidence>
<comment type="caution">
    <text evidence="2">The sequence shown here is derived from an EMBL/GenBank/DDBJ whole genome shotgun (WGS) entry which is preliminary data.</text>
</comment>
<dbReference type="AlphaFoldDB" id="A0A845HFS4"/>
<dbReference type="GO" id="GO:0003677">
    <property type="term" value="F:DNA binding"/>
    <property type="evidence" value="ECO:0007669"/>
    <property type="project" value="UniProtKB-KW"/>
</dbReference>
<dbReference type="EMBL" id="WWCV01000002">
    <property type="protein sequence ID" value="MYN15516.1"/>
    <property type="molecule type" value="Genomic_DNA"/>
</dbReference>
<evidence type="ECO:0000313" key="2">
    <source>
        <dbReference type="EMBL" id="MYN15516.1"/>
    </source>
</evidence>
<name>A0A845HFS4_9BURK</name>
<dbReference type="InterPro" id="IPR010982">
    <property type="entry name" value="Lambda_DNA-bd_dom_sf"/>
</dbReference>
<dbReference type="Gene3D" id="1.10.260.40">
    <property type="entry name" value="lambda repressor-like DNA-binding domains"/>
    <property type="match status" value="1"/>
</dbReference>
<keyword evidence="1" id="KW-0238">DNA-binding</keyword>
<dbReference type="SUPFAM" id="SSF47413">
    <property type="entry name" value="lambda repressor-like DNA-binding domains"/>
    <property type="match status" value="1"/>
</dbReference>
<accession>A0A845HFS4</accession>
<sequence>MSASLQEIHPGEILREEFMKPLGLSEAELVSALDVPGGELIALIAEAGPVTQNLARALAAHFKVSVQFWLNLQAAYDAGMKENGGRQ</sequence>
<gene>
    <name evidence="2" type="ORF">GTP81_01985</name>
</gene>
<keyword evidence="3" id="KW-1185">Reference proteome</keyword>